<keyword evidence="1" id="KW-0812">Transmembrane</keyword>
<evidence type="ECO:0000313" key="3">
    <source>
        <dbReference type="Proteomes" id="UP000245412"/>
    </source>
</evidence>
<reference evidence="2 3" key="1">
    <citation type="submission" date="2018-05" db="EMBL/GenBank/DDBJ databases">
        <authorList>
            <person name="Goeker M."/>
            <person name="Huntemann M."/>
            <person name="Clum A."/>
            <person name="Pillay M."/>
            <person name="Palaniappan K."/>
            <person name="Varghese N."/>
            <person name="Mikhailova N."/>
            <person name="Stamatis D."/>
            <person name="Reddy T."/>
            <person name="Daum C."/>
            <person name="Shapiro N."/>
            <person name="Ivanova N."/>
            <person name="Kyrpides N."/>
            <person name="Woyke T."/>
        </authorList>
    </citation>
    <scope>NUCLEOTIDE SEQUENCE [LARGE SCALE GENOMIC DNA]</scope>
    <source>
        <strain evidence="2 3">DSM 26524</strain>
    </source>
</reference>
<feature type="transmembrane region" description="Helical" evidence="1">
    <location>
        <begin position="39"/>
        <end position="58"/>
    </location>
</feature>
<sequence length="75" mass="8573">METKNREKFYFKMTKECIDEKTGTIMSHNLKIARKTNRLILLAIAVLGLLEIINSFFVNANIVNTIIAIKDSDIT</sequence>
<proteinExistence type="predicted"/>
<evidence type="ECO:0000313" key="2">
    <source>
        <dbReference type="EMBL" id="PWJ72899.1"/>
    </source>
</evidence>
<keyword evidence="3" id="KW-1185">Reference proteome</keyword>
<keyword evidence="1" id="KW-1133">Transmembrane helix</keyword>
<organism evidence="2 3">
    <name type="scientific">Murimonas intestini</name>
    <dbReference type="NCBI Taxonomy" id="1337051"/>
    <lineage>
        <taxon>Bacteria</taxon>
        <taxon>Bacillati</taxon>
        <taxon>Bacillota</taxon>
        <taxon>Clostridia</taxon>
        <taxon>Lachnospirales</taxon>
        <taxon>Lachnospiraceae</taxon>
        <taxon>Murimonas</taxon>
    </lineage>
</organism>
<dbReference type="EMBL" id="QGGY01000015">
    <property type="protein sequence ID" value="PWJ72899.1"/>
    <property type="molecule type" value="Genomic_DNA"/>
</dbReference>
<dbReference type="RefSeq" id="WP_109748077.1">
    <property type="nucleotide sequence ID" value="NZ_JANKBI010000015.1"/>
</dbReference>
<dbReference type="Proteomes" id="UP000245412">
    <property type="component" value="Unassembled WGS sequence"/>
</dbReference>
<gene>
    <name evidence="2" type="ORF">C7383_11555</name>
</gene>
<accession>A0AB73SZL7</accession>
<protein>
    <submittedName>
        <fullName evidence="2">Uncharacterized protein</fullName>
    </submittedName>
</protein>
<keyword evidence="1" id="KW-0472">Membrane</keyword>
<name>A0AB73SZL7_9FIRM</name>
<comment type="caution">
    <text evidence="2">The sequence shown here is derived from an EMBL/GenBank/DDBJ whole genome shotgun (WGS) entry which is preliminary data.</text>
</comment>
<evidence type="ECO:0000256" key="1">
    <source>
        <dbReference type="SAM" id="Phobius"/>
    </source>
</evidence>
<dbReference type="AlphaFoldDB" id="A0AB73SZL7"/>